<name>A0AA88QH35_9ASTE</name>
<dbReference type="AlphaFoldDB" id="A0AA88QH35"/>
<evidence type="ECO:0000313" key="3">
    <source>
        <dbReference type="EMBL" id="KAK2968277.1"/>
    </source>
</evidence>
<accession>A0AA88QH35</accession>
<dbReference type="Proteomes" id="UP001187471">
    <property type="component" value="Unassembled WGS sequence"/>
</dbReference>
<dbReference type="PANTHER" id="PTHR32246">
    <property type="entry name" value="INGRESSION PROTEIN FIC1"/>
    <property type="match status" value="1"/>
</dbReference>
<evidence type="ECO:0000313" key="4">
    <source>
        <dbReference type="Proteomes" id="UP001187471"/>
    </source>
</evidence>
<dbReference type="PROSITE" id="PS50004">
    <property type="entry name" value="C2"/>
    <property type="match status" value="1"/>
</dbReference>
<evidence type="ECO:0000256" key="1">
    <source>
        <dbReference type="SAM" id="MobiDB-lite"/>
    </source>
</evidence>
<keyword evidence="4" id="KW-1185">Reference proteome</keyword>
<dbReference type="SMART" id="SM00239">
    <property type="entry name" value="C2"/>
    <property type="match status" value="1"/>
</dbReference>
<protein>
    <recommendedName>
        <fullName evidence="2">C2 domain-containing protein</fullName>
    </recommendedName>
</protein>
<dbReference type="GO" id="GO:0006952">
    <property type="term" value="P:defense response"/>
    <property type="evidence" value="ECO:0007669"/>
    <property type="project" value="InterPro"/>
</dbReference>
<organism evidence="3 4">
    <name type="scientific">Escallonia rubra</name>
    <dbReference type="NCBI Taxonomy" id="112253"/>
    <lineage>
        <taxon>Eukaryota</taxon>
        <taxon>Viridiplantae</taxon>
        <taxon>Streptophyta</taxon>
        <taxon>Embryophyta</taxon>
        <taxon>Tracheophyta</taxon>
        <taxon>Spermatophyta</taxon>
        <taxon>Magnoliopsida</taxon>
        <taxon>eudicotyledons</taxon>
        <taxon>Gunneridae</taxon>
        <taxon>Pentapetalae</taxon>
        <taxon>asterids</taxon>
        <taxon>campanulids</taxon>
        <taxon>Escalloniales</taxon>
        <taxon>Escalloniaceae</taxon>
        <taxon>Escallonia</taxon>
    </lineage>
</organism>
<evidence type="ECO:0000259" key="2">
    <source>
        <dbReference type="PROSITE" id="PS50004"/>
    </source>
</evidence>
<dbReference type="SUPFAM" id="SSF49562">
    <property type="entry name" value="C2 domain (Calcium/lipid-binding domain, CaLB)"/>
    <property type="match status" value="1"/>
</dbReference>
<feature type="region of interest" description="Disordered" evidence="1">
    <location>
        <begin position="162"/>
        <end position="191"/>
    </location>
</feature>
<dbReference type="InterPro" id="IPR000008">
    <property type="entry name" value="C2_dom"/>
</dbReference>
<feature type="compositionally biased region" description="Basic and acidic residues" evidence="1">
    <location>
        <begin position="162"/>
        <end position="187"/>
    </location>
</feature>
<dbReference type="Gene3D" id="2.60.40.150">
    <property type="entry name" value="C2 domain"/>
    <property type="match status" value="1"/>
</dbReference>
<dbReference type="CDD" id="cd04051">
    <property type="entry name" value="C2_SRC2_like"/>
    <property type="match status" value="1"/>
</dbReference>
<dbReference type="Pfam" id="PF00168">
    <property type="entry name" value="C2"/>
    <property type="match status" value="1"/>
</dbReference>
<reference evidence="3" key="1">
    <citation type="submission" date="2022-12" db="EMBL/GenBank/DDBJ databases">
        <title>Draft genome assemblies for two species of Escallonia (Escalloniales).</title>
        <authorList>
            <person name="Chanderbali A."/>
            <person name="Dervinis C."/>
            <person name="Anghel I."/>
            <person name="Soltis D."/>
            <person name="Soltis P."/>
            <person name="Zapata F."/>
        </authorList>
    </citation>
    <scope>NUCLEOTIDE SEQUENCE</scope>
    <source>
        <strain evidence="3">UCBG92.1500</strain>
        <tissue evidence="3">Leaf</tissue>
    </source>
</reference>
<dbReference type="InterPro" id="IPR044750">
    <property type="entry name" value="C2_SRC2/BAP"/>
</dbReference>
<comment type="caution">
    <text evidence="3">The sequence shown here is derived from an EMBL/GenBank/DDBJ whole genome shotgun (WGS) entry which is preliminary data.</text>
</comment>
<sequence>MSQVPFQLLELSVISAQDLAPVSKNLRTYGVAWVNPERKLRTRIDQQGQINPTWNDKFVFRVDDRFLASDTSAVMIEICALGWLRDIPVGSVRVLISKLIPPSVRKQNNSSRRFVALQIRRPSGRPQGILNMGVSLLNNTMKSMPLYTELSASAVGYRELMDGRPYKQPHGEDGEEDKKEDKKKNKGDAVQLWRSRSDRTDLNTAGFQKKEHHTYNRPSSVCEGSVRNGSAVNGSVISGSEILIPGRGNESICSDVGPSPSIVAAAVAKGLYPTQLPVPHKPGSSILGDWTAEESSVEGLKSKIDRWRTELPQMYDGRGYQKIRRSQNSSRRHARRHSDGGSGLFSCFGNMYGCEFTIVCGANNDNGKNIKRGGSSSKLNFNSSELDSYLGK</sequence>
<dbReference type="EMBL" id="JAVXUO010002923">
    <property type="protein sequence ID" value="KAK2968277.1"/>
    <property type="molecule type" value="Genomic_DNA"/>
</dbReference>
<gene>
    <name evidence="3" type="ORF">RJ640_016209</name>
</gene>
<feature type="domain" description="C2" evidence="2">
    <location>
        <begin position="1"/>
        <end position="111"/>
    </location>
</feature>
<proteinExistence type="predicted"/>
<dbReference type="InterPro" id="IPR035892">
    <property type="entry name" value="C2_domain_sf"/>
</dbReference>
<dbReference type="PANTHER" id="PTHR32246:SF103">
    <property type="entry name" value="CALCIUM-DEPENDENT LIPID-BINDING (CALB DOMAIN) FAMILY PROTEIN"/>
    <property type="match status" value="1"/>
</dbReference>